<keyword evidence="5" id="KW-0479">Metal-binding</keyword>
<dbReference type="Proteomes" id="UP001055439">
    <property type="component" value="Chromosome 8"/>
</dbReference>
<keyword evidence="12" id="KW-0472">Membrane</keyword>
<evidence type="ECO:0000313" key="15">
    <source>
        <dbReference type="EMBL" id="URE33327.1"/>
    </source>
</evidence>
<evidence type="ECO:0000256" key="2">
    <source>
        <dbReference type="ARBA" id="ARBA00004569"/>
    </source>
</evidence>
<dbReference type="InterPro" id="IPR018247">
    <property type="entry name" value="EF_Hand_1_Ca_BS"/>
</dbReference>
<dbReference type="AlphaFoldDB" id="A0A9E7HNW0"/>
<comment type="subcellular location">
    <subcellularLocation>
        <location evidence="1">Mitochondrion inner membrane</location>
    </subcellularLocation>
    <subcellularLocation>
        <location evidence="2">Mitochondrion intermembrane space</location>
    </subcellularLocation>
</comment>
<dbReference type="InterPro" id="IPR039800">
    <property type="entry name" value="MICU1/2/3"/>
</dbReference>
<reference evidence="15" key="1">
    <citation type="submission" date="2022-05" db="EMBL/GenBank/DDBJ databases">
        <title>The Musa troglodytarum L. genome provides insights into the mechanism of non-climacteric behaviour and enrichment of carotenoids.</title>
        <authorList>
            <person name="Wang J."/>
        </authorList>
    </citation>
    <scope>NUCLEOTIDE SEQUENCE</scope>
    <source>
        <tissue evidence="15">Leaf</tissue>
    </source>
</reference>
<dbReference type="Pfam" id="PF13833">
    <property type="entry name" value="EF-hand_8"/>
    <property type="match status" value="1"/>
</dbReference>
<evidence type="ECO:0000256" key="5">
    <source>
        <dbReference type="ARBA" id="ARBA00022723"/>
    </source>
</evidence>
<evidence type="ECO:0000313" key="16">
    <source>
        <dbReference type="Proteomes" id="UP001055439"/>
    </source>
</evidence>
<keyword evidence="3" id="KW-0813">Transport</keyword>
<dbReference type="EMBL" id="CP097510">
    <property type="protein sequence ID" value="URE33327.1"/>
    <property type="molecule type" value="Genomic_DNA"/>
</dbReference>
<evidence type="ECO:0000256" key="4">
    <source>
        <dbReference type="ARBA" id="ARBA00022568"/>
    </source>
</evidence>
<evidence type="ECO:0000256" key="12">
    <source>
        <dbReference type="ARBA" id="ARBA00023136"/>
    </source>
</evidence>
<proteinExistence type="inferred from homology"/>
<keyword evidence="9" id="KW-0809">Transit peptide</keyword>
<evidence type="ECO:0000256" key="1">
    <source>
        <dbReference type="ARBA" id="ARBA00004273"/>
    </source>
</evidence>
<keyword evidence="10" id="KW-0406">Ion transport</keyword>
<protein>
    <submittedName>
        <fullName evidence="15">Calcium uptake protein 1</fullName>
    </submittedName>
</protein>
<sequence>MVVCCSLSLARMGQAASNMIHLFNFLGTYMMRLLAGFSAGRKSVSLVVCGVSLTENVVEIIFHIFDTNRDGSLSSEEFLRAVQRRETDIREPSSTGIMGLLSCWLHCRRHCSLSQLHKFHGRNLEGA</sequence>
<evidence type="ECO:0000256" key="8">
    <source>
        <dbReference type="ARBA" id="ARBA00022837"/>
    </source>
</evidence>
<evidence type="ECO:0000256" key="6">
    <source>
        <dbReference type="ARBA" id="ARBA00022737"/>
    </source>
</evidence>
<gene>
    <name evidence="15" type="ORF">MUK42_22224</name>
</gene>
<dbReference type="GO" id="GO:0036444">
    <property type="term" value="P:calcium import into the mitochondrion"/>
    <property type="evidence" value="ECO:0007669"/>
    <property type="project" value="TreeGrafter"/>
</dbReference>
<keyword evidence="8" id="KW-0106">Calcium</keyword>
<evidence type="ECO:0000259" key="14">
    <source>
        <dbReference type="PROSITE" id="PS50222"/>
    </source>
</evidence>
<organism evidence="15 16">
    <name type="scientific">Musa troglodytarum</name>
    <name type="common">fe'i banana</name>
    <dbReference type="NCBI Taxonomy" id="320322"/>
    <lineage>
        <taxon>Eukaryota</taxon>
        <taxon>Viridiplantae</taxon>
        <taxon>Streptophyta</taxon>
        <taxon>Embryophyta</taxon>
        <taxon>Tracheophyta</taxon>
        <taxon>Spermatophyta</taxon>
        <taxon>Magnoliopsida</taxon>
        <taxon>Liliopsida</taxon>
        <taxon>Zingiberales</taxon>
        <taxon>Musaceae</taxon>
        <taxon>Musa</taxon>
    </lineage>
</organism>
<feature type="domain" description="EF-hand" evidence="14">
    <location>
        <begin position="53"/>
        <end position="88"/>
    </location>
</feature>
<evidence type="ECO:0000256" key="3">
    <source>
        <dbReference type="ARBA" id="ARBA00022448"/>
    </source>
</evidence>
<evidence type="ECO:0000256" key="9">
    <source>
        <dbReference type="ARBA" id="ARBA00022946"/>
    </source>
</evidence>
<evidence type="ECO:0000256" key="7">
    <source>
        <dbReference type="ARBA" id="ARBA00022792"/>
    </source>
</evidence>
<comment type="similarity">
    <text evidence="13">Belongs to the MICU1 family. MICU1 subfamily.</text>
</comment>
<name>A0A9E7HNW0_9LILI</name>
<evidence type="ECO:0000256" key="11">
    <source>
        <dbReference type="ARBA" id="ARBA00023128"/>
    </source>
</evidence>
<dbReference type="Gene3D" id="1.10.238.10">
    <property type="entry name" value="EF-hand"/>
    <property type="match status" value="1"/>
</dbReference>
<keyword evidence="11" id="KW-0496">Mitochondrion</keyword>
<evidence type="ECO:0000256" key="10">
    <source>
        <dbReference type="ARBA" id="ARBA00023065"/>
    </source>
</evidence>
<keyword evidence="6" id="KW-0677">Repeat</keyword>
<keyword evidence="4" id="KW-0109">Calcium transport</keyword>
<keyword evidence="16" id="KW-1185">Reference proteome</keyword>
<dbReference type="PANTHER" id="PTHR12294:SF1">
    <property type="entry name" value="CALCIUM UPTAKE PROTEIN 1, MITOCHONDRIAL"/>
    <property type="match status" value="1"/>
</dbReference>
<dbReference type="PANTHER" id="PTHR12294">
    <property type="entry name" value="EF HAND DOMAIN FAMILY A1,A2-RELATED"/>
    <property type="match status" value="1"/>
</dbReference>
<dbReference type="GO" id="GO:1990246">
    <property type="term" value="C:uniplex complex"/>
    <property type="evidence" value="ECO:0007669"/>
    <property type="project" value="TreeGrafter"/>
</dbReference>
<dbReference type="OrthoDB" id="186625at2759"/>
<dbReference type="PROSITE" id="PS00018">
    <property type="entry name" value="EF_HAND_1"/>
    <property type="match status" value="1"/>
</dbReference>
<dbReference type="GO" id="GO:0051560">
    <property type="term" value="P:mitochondrial calcium ion homeostasis"/>
    <property type="evidence" value="ECO:0007669"/>
    <property type="project" value="TreeGrafter"/>
</dbReference>
<evidence type="ECO:0000256" key="13">
    <source>
        <dbReference type="ARBA" id="ARBA00038333"/>
    </source>
</evidence>
<dbReference type="GO" id="GO:0005758">
    <property type="term" value="C:mitochondrial intermembrane space"/>
    <property type="evidence" value="ECO:0007669"/>
    <property type="project" value="UniProtKB-SubCell"/>
</dbReference>
<accession>A0A9E7HNW0</accession>
<dbReference type="PROSITE" id="PS50222">
    <property type="entry name" value="EF_HAND_2"/>
    <property type="match status" value="1"/>
</dbReference>
<dbReference type="SUPFAM" id="SSF47473">
    <property type="entry name" value="EF-hand"/>
    <property type="match status" value="1"/>
</dbReference>
<keyword evidence="7" id="KW-0999">Mitochondrion inner membrane</keyword>
<dbReference type="GO" id="GO:0005509">
    <property type="term" value="F:calcium ion binding"/>
    <property type="evidence" value="ECO:0007669"/>
    <property type="project" value="InterPro"/>
</dbReference>
<dbReference type="InterPro" id="IPR011992">
    <property type="entry name" value="EF-hand-dom_pair"/>
</dbReference>
<dbReference type="InterPro" id="IPR002048">
    <property type="entry name" value="EF_hand_dom"/>
</dbReference>